<name>A0A0M3IGL3_ASCLU</name>
<reference evidence="2" key="1">
    <citation type="submission" date="2017-02" db="UniProtKB">
        <authorList>
            <consortium name="WormBaseParasite"/>
        </authorList>
    </citation>
    <scope>IDENTIFICATION</scope>
</reference>
<dbReference type="AlphaFoldDB" id="A0A0M3IGL3"/>
<dbReference type="Proteomes" id="UP000036681">
    <property type="component" value="Unplaced"/>
</dbReference>
<sequence length="37" mass="4019">MGVSKSVASWPDPRWNRGLMHAGSVSGHTEANLIKKL</sequence>
<organism evidence="1 2">
    <name type="scientific">Ascaris lumbricoides</name>
    <name type="common">Giant roundworm</name>
    <dbReference type="NCBI Taxonomy" id="6252"/>
    <lineage>
        <taxon>Eukaryota</taxon>
        <taxon>Metazoa</taxon>
        <taxon>Ecdysozoa</taxon>
        <taxon>Nematoda</taxon>
        <taxon>Chromadorea</taxon>
        <taxon>Rhabditida</taxon>
        <taxon>Spirurina</taxon>
        <taxon>Ascaridomorpha</taxon>
        <taxon>Ascaridoidea</taxon>
        <taxon>Ascarididae</taxon>
        <taxon>Ascaris</taxon>
    </lineage>
</organism>
<keyword evidence="1" id="KW-1185">Reference proteome</keyword>
<accession>A0A0M3IGL3</accession>
<evidence type="ECO:0000313" key="2">
    <source>
        <dbReference type="WBParaSite" id="ALUE_0001745601-mRNA-1"/>
    </source>
</evidence>
<protein>
    <submittedName>
        <fullName evidence="2">Uncharacterized protein</fullName>
    </submittedName>
</protein>
<evidence type="ECO:0000313" key="1">
    <source>
        <dbReference type="Proteomes" id="UP000036681"/>
    </source>
</evidence>
<dbReference type="WBParaSite" id="ALUE_0001745601-mRNA-1">
    <property type="protein sequence ID" value="ALUE_0001745601-mRNA-1"/>
    <property type="gene ID" value="ALUE_0001745601"/>
</dbReference>
<proteinExistence type="predicted"/>